<evidence type="ECO:0000256" key="12">
    <source>
        <dbReference type="SAM" id="Phobius"/>
    </source>
</evidence>
<dbReference type="OrthoDB" id="3187794at2"/>
<dbReference type="InterPro" id="IPR013013">
    <property type="entry name" value="PTS_EIIC_1"/>
</dbReference>
<comment type="caution">
    <text evidence="15">The sequence shown here is derived from an EMBL/GenBank/DDBJ whole genome shotgun (WGS) entry which is preliminary data.</text>
</comment>
<comment type="subcellular location">
    <subcellularLocation>
        <location evidence="1">Cell membrane</location>
        <topology evidence="1">Multi-pass membrane protein</topology>
    </subcellularLocation>
</comment>
<keyword evidence="5" id="KW-0808">Transferase</keyword>
<dbReference type="PANTHER" id="PTHR30175:SF1">
    <property type="entry name" value="PTS SYSTEM ARBUTIN-, CELLOBIOSE-, AND SALICIN-SPECIFIC EIIBC COMPONENT-RELATED"/>
    <property type="match status" value="1"/>
</dbReference>
<protein>
    <recommendedName>
        <fullName evidence="17">PTS EIIC type-1 domain-containing protein</fullName>
    </recommendedName>
</protein>
<feature type="transmembrane region" description="Helical" evidence="12">
    <location>
        <begin position="269"/>
        <end position="293"/>
    </location>
</feature>
<keyword evidence="3" id="KW-1003">Cell membrane</keyword>
<keyword evidence="9 12" id="KW-1133">Transmembrane helix</keyword>
<evidence type="ECO:0000313" key="15">
    <source>
        <dbReference type="EMBL" id="EGX68521.1"/>
    </source>
</evidence>
<evidence type="ECO:0000256" key="11">
    <source>
        <dbReference type="PROSITE-ProRule" id="PRU00421"/>
    </source>
</evidence>
<evidence type="ECO:0000256" key="6">
    <source>
        <dbReference type="ARBA" id="ARBA00022683"/>
    </source>
</evidence>
<dbReference type="SUPFAM" id="SSF55604">
    <property type="entry name" value="Glucose permease domain IIB"/>
    <property type="match status" value="1"/>
</dbReference>
<evidence type="ECO:0000256" key="5">
    <source>
        <dbReference type="ARBA" id="ARBA00022679"/>
    </source>
</evidence>
<dbReference type="RefSeq" id="WP_009142095.1">
    <property type="nucleotide sequence ID" value="NZ_JH126474.1"/>
</dbReference>
<evidence type="ECO:0000313" key="16">
    <source>
        <dbReference type="Proteomes" id="UP000004830"/>
    </source>
</evidence>
<feature type="domain" description="PTS EIIB type-1" evidence="13">
    <location>
        <begin position="7"/>
        <end position="89"/>
    </location>
</feature>
<dbReference type="Pfam" id="PF00367">
    <property type="entry name" value="PTS_EIIB"/>
    <property type="match status" value="1"/>
</dbReference>
<dbReference type="CDD" id="cd00212">
    <property type="entry name" value="PTS_IIB_glc"/>
    <property type="match status" value="1"/>
</dbReference>
<dbReference type="Proteomes" id="UP000004830">
    <property type="component" value="Unassembled WGS sequence"/>
</dbReference>
<dbReference type="eggNOG" id="COG1263">
    <property type="taxonomic scope" value="Bacteria"/>
</dbReference>
<dbReference type="InterPro" id="IPR001996">
    <property type="entry name" value="PTS_IIB_1"/>
</dbReference>
<reference evidence="15 16" key="1">
    <citation type="submission" date="2011-06" db="EMBL/GenBank/DDBJ databases">
        <title>The Genome Sequence of Collinsella tanakaei YIT 12063.</title>
        <authorList>
            <consortium name="The Broad Institute Genome Sequencing Platform"/>
            <person name="Earl A."/>
            <person name="Ward D."/>
            <person name="Feldgarden M."/>
            <person name="Gevers D."/>
            <person name="Morotomi M."/>
            <person name="Young S.K."/>
            <person name="Zeng Q."/>
            <person name="Gargeya S."/>
            <person name="Fitzgerald M."/>
            <person name="Haas B."/>
            <person name="Abouelleil A."/>
            <person name="Alvarado L."/>
            <person name="Arachchi H.M."/>
            <person name="Berlin A."/>
            <person name="Brown A."/>
            <person name="Chapman S.B."/>
            <person name="Chen Z."/>
            <person name="Dunbar C."/>
            <person name="Freedman E."/>
            <person name="Gearin G."/>
            <person name="Gellesch M."/>
            <person name="Goldberg J."/>
            <person name="Griggs A."/>
            <person name="Gujja S."/>
            <person name="Heiman D."/>
            <person name="Howarth C."/>
            <person name="Larson L."/>
            <person name="Lui A."/>
            <person name="MacDonald P.J.P."/>
            <person name="Mehta T."/>
            <person name="Montmayeur A."/>
            <person name="Murphy C."/>
            <person name="Neiman D."/>
            <person name="Pearson M."/>
            <person name="Priest M."/>
            <person name="Roberts A."/>
            <person name="Saif S."/>
            <person name="Shea T."/>
            <person name="Shenoy N."/>
            <person name="Sisk P."/>
            <person name="Stolte C."/>
            <person name="Sykes S."/>
            <person name="Wortman J."/>
            <person name="Nusbaum C."/>
            <person name="Birren B."/>
        </authorList>
    </citation>
    <scope>NUCLEOTIDE SEQUENCE [LARGE SCALE GENOMIC DNA]</scope>
    <source>
        <strain evidence="15 16">YIT 12063</strain>
    </source>
</reference>
<gene>
    <name evidence="15" type="ORF">HMPREF9452_02072</name>
</gene>
<feature type="active site" description="Phosphocysteine intermediate; for EIIB activity" evidence="11">
    <location>
        <position position="29"/>
    </location>
</feature>
<dbReference type="GeneID" id="62759939"/>
<dbReference type="GO" id="GO:0015771">
    <property type="term" value="P:trehalose transport"/>
    <property type="evidence" value="ECO:0007669"/>
    <property type="project" value="TreeGrafter"/>
</dbReference>
<dbReference type="PANTHER" id="PTHR30175">
    <property type="entry name" value="PHOSPHOTRANSFERASE SYSTEM TRANSPORT PROTEIN"/>
    <property type="match status" value="1"/>
</dbReference>
<dbReference type="PROSITE" id="PS51103">
    <property type="entry name" value="PTS_EIIC_TYPE_1"/>
    <property type="match status" value="1"/>
</dbReference>
<keyword evidence="6" id="KW-0598">Phosphotransferase system</keyword>
<dbReference type="PROSITE" id="PS51098">
    <property type="entry name" value="PTS_EIIB_TYPE_1"/>
    <property type="match status" value="1"/>
</dbReference>
<evidence type="ECO:0008006" key="17">
    <source>
        <dbReference type="Google" id="ProtNLM"/>
    </source>
</evidence>
<evidence type="ECO:0000259" key="13">
    <source>
        <dbReference type="PROSITE" id="PS51098"/>
    </source>
</evidence>
<dbReference type="GO" id="GO:0008982">
    <property type="term" value="F:protein-N(PI)-phosphohistidine-sugar phosphotransferase activity"/>
    <property type="evidence" value="ECO:0007669"/>
    <property type="project" value="InterPro"/>
</dbReference>
<feature type="transmembrane region" description="Helical" evidence="12">
    <location>
        <begin position="115"/>
        <end position="140"/>
    </location>
</feature>
<dbReference type="GO" id="GO:0016301">
    <property type="term" value="F:kinase activity"/>
    <property type="evidence" value="ECO:0007669"/>
    <property type="project" value="UniProtKB-KW"/>
</dbReference>
<keyword evidence="4" id="KW-0762">Sugar transport</keyword>
<name>G1WL59_9ACTN</name>
<dbReference type="GO" id="GO:0005886">
    <property type="term" value="C:plasma membrane"/>
    <property type="evidence" value="ECO:0007669"/>
    <property type="project" value="UniProtKB-SubCell"/>
</dbReference>
<keyword evidence="2" id="KW-0813">Transport</keyword>
<dbReference type="InterPro" id="IPR050558">
    <property type="entry name" value="PTS_Sugar-Specific_Components"/>
</dbReference>
<evidence type="ECO:0000256" key="8">
    <source>
        <dbReference type="ARBA" id="ARBA00022777"/>
    </source>
</evidence>
<dbReference type="HOGENOM" id="CLU_012312_2_0_11"/>
<feature type="transmembrane region" description="Helical" evidence="12">
    <location>
        <begin position="176"/>
        <end position="197"/>
    </location>
</feature>
<feature type="domain" description="PTS EIIC type-1" evidence="14">
    <location>
        <begin position="1"/>
        <end position="349"/>
    </location>
</feature>
<evidence type="ECO:0000256" key="9">
    <source>
        <dbReference type="ARBA" id="ARBA00022989"/>
    </source>
</evidence>
<feature type="transmembrane region" description="Helical" evidence="12">
    <location>
        <begin position="152"/>
        <end position="169"/>
    </location>
</feature>
<evidence type="ECO:0000259" key="14">
    <source>
        <dbReference type="PROSITE" id="PS51103"/>
    </source>
</evidence>
<evidence type="ECO:0000256" key="10">
    <source>
        <dbReference type="ARBA" id="ARBA00023136"/>
    </source>
</evidence>
<dbReference type="InterPro" id="IPR003352">
    <property type="entry name" value="PTS_EIIC"/>
</dbReference>
<keyword evidence="10 12" id="KW-0472">Membrane</keyword>
<dbReference type="Pfam" id="PF02378">
    <property type="entry name" value="PTS_EIIC"/>
    <property type="match status" value="1"/>
</dbReference>
<dbReference type="InterPro" id="IPR018113">
    <property type="entry name" value="PTrfase_EIIB_Cys"/>
</dbReference>
<dbReference type="STRING" id="742742.HMPREF9452_02072"/>
<evidence type="ECO:0000256" key="2">
    <source>
        <dbReference type="ARBA" id="ARBA00022448"/>
    </source>
</evidence>
<feature type="transmembrane region" description="Helical" evidence="12">
    <location>
        <begin position="209"/>
        <end position="230"/>
    </location>
</feature>
<dbReference type="EMBL" id="ADLS01000031">
    <property type="protein sequence ID" value="EGX68521.1"/>
    <property type="molecule type" value="Genomic_DNA"/>
</dbReference>
<dbReference type="GO" id="GO:0009401">
    <property type="term" value="P:phosphoenolpyruvate-dependent sugar phosphotransferase system"/>
    <property type="evidence" value="ECO:0007669"/>
    <property type="project" value="UniProtKB-KW"/>
</dbReference>
<feature type="transmembrane region" description="Helical" evidence="12">
    <location>
        <begin position="313"/>
        <end position="333"/>
    </location>
</feature>
<keyword evidence="8" id="KW-0418">Kinase</keyword>
<dbReference type="PROSITE" id="PS01035">
    <property type="entry name" value="PTS_EIIB_TYPE_1_CYS"/>
    <property type="match status" value="1"/>
</dbReference>
<evidence type="ECO:0000256" key="7">
    <source>
        <dbReference type="ARBA" id="ARBA00022692"/>
    </source>
</evidence>
<dbReference type="AlphaFoldDB" id="G1WL59"/>
<dbReference type="Gene3D" id="3.30.1360.60">
    <property type="entry name" value="Glucose permease domain IIB"/>
    <property type="match status" value="1"/>
</dbReference>
<proteinExistence type="predicted"/>
<dbReference type="GO" id="GO:0090589">
    <property type="term" value="F:protein-phosphocysteine-trehalose phosphotransferase system transporter activity"/>
    <property type="evidence" value="ECO:0007669"/>
    <property type="project" value="TreeGrafter"/>
</dbReference>
<dbReference type="PATRIC" id="fig|742742.3.peg.2049"/>
<evidence type="ECO:0000256" key="4">
    <source>
        <dbReference type="ARBA" id="ARBA00022597"/>
    </source>
</evidence>
<organism evidence="15 16">
    <name type="scientific">Collinsella tanakaei YIT 12063</name>
    <dbReference type="NCBI Taxonomy" id="742742"/>
    <lineage>
        <taxon>Bacteria</taxon>
        <taxon>Bacillati</taxon>
        <taxon>Actinomycetota</taxon>
        <taxon>Coriobacteriia</taxon>
        <taxon>Coriobacteriales</taxon>
        <taxon>Coriobacteriaceae</taxon>
        <taxon>Collinsella</taxon>
    </lineage>
</organism>
<keyword evidence="16" id="KW-1185">Reference proteome</keyword>
<dbReference type="eggNOG" id="COG1264">
    <property type="taxonomic scope" value="Bacteria"/>
</dbReference>
<keyword evidence="7 12" id="KW-0812">Transmembrane</keyword>
<sequence length="350" mass="37773">MAKKDYDALAANVIDKVGGKENIASVRHCITRLRFILKDESIAKDDEIRGVQHVMDVVKGGGEYQVVIGPDVGDAYDAAIKILGPEFAGGEAKVDASAEDKKDEKKSFSSRCADLVSSIFMPVIGGMCGVGLLKVFLILFTNLGILSTESGVYTIMSAFADAFLFVYELQPMVASVIYGAFYPLLIIFGAHWALMPIMMNNFAVLGYDWLTPLSFGCTYAIAGACFAVFLKTKNKHLKEMAGPNTAIAVVGGVTEPAIYGVVLKYKKPFICACIGSGVGSAFIATAGFQRIAMVGFNLFSIPAFMTFPGGWCIPWVVISSFVVAFVLTYIWGFKDSMIPESEREPQAQNA</sequence>
<dbReference type="FunFam" id="3.30.1360.60:FF:000001">
    <property type="entry name" value="PTS system glucose-specific IIBC component PtsG"/>
    <property type="match status" value="1"/>
</dbReference>
<dbReference type="InterPro" id="IPR036878">
    <property type="entry name" value="Glu_permease_IIB"/>
</dbReference>
<evidence type="ECO:0000256" key="1">
    <source>
        <dbReference type="ARBA" id="ARBA00004651"/>
    </source>
</evidence>
<evidence type="ECO:0000256" key="3">
    <source>
        <dbReference type="ARBA" id="ARBA00022475"/>
    </source>
</evidence>
<accession>G1WL59</accession>